<dbReference type="PANTHER" id="PTHR24253">
    <property type="entry name" value="TRANSMEMBRANE PROTEASE SERINE"/>
    <property type="match status" value="1"/>
</dbReference>
<dbReference type="InterPro" id="IPR033116">
    <property type="entry name" value="TRYPSIN_SER"/>
</dbReference>
<dbReference type="InterPro" id="IPR001314">
    <property type="entry name" value="Peptidase_S1A"/>
</dbReference>
<evidence type="ECO:0000256" key="4">
    <source>
        <dbReference type="ARBA" id="ARBA00022825"/>
    </source>
</evidence>
<dbReference type="STRING" id="30732.ENSOMEP00000033786"/>
<proteinExistence type="inferred from homology"/>
<dbReference type="Ensembl" id="ENSOMET00000027215.1">
    <property type="protein sequence ID" value="ENSOMEP00000033786.1"/>
    <property type="gene ID" value="ENSOMEG00000019963.1"/>
</dbReference>
<keyword evidence="11" id="KW-1185">Reference proteome</keyword>
<name>A0A3B3DV15_ORYME</name>
<protein>
    <submittedName>
        <fullName evidence="10">Zgc:100868</fullName>
    </submittedName>
</protein>
<dbReference type="PROSITE" id="PS00135">
    <property type="entry name" value="TRYPSIN_SER"/>
    <property type="match status" value="1"/>
</dbReference>
<evidence type="ECO:0000313" key="11">
    <source>
        <dbReference type="Proteomes" id="UP000261560"/>
    </source>
</evidence>
<dbReference type="GeneTree" id="ENSGT00940000163009"/>
<evidence type="ECO:0000259" key="9">
    <source>
        <dbReference type="PROSITE" id="PS50240"/>
    </source>
</evidence>
<sequence>VSRSVSQIIVHPNYNSQSQDNDVSLVKLSSSVTFNDYISPVCLAAAGSDFPGGTTAWVTGFGTLSSGGSVSSTLQEVSVPIVSNSQCNASYGSITNNMICAGLTDGGKDSCQGDSGGPLVSEQSGRWILAGIVSFGRGCALPNFPGVYARVSEYQTWIDTQITSNQTGFIVFNCNKTDLSGSCSGEPPITNGTTSSTTTTTPDVHQTTTTTVCGRAVLNSPVFDGSSVVSAGQWPWMASLQKNGQHVCGGTLVSLDSVLSNADCFSSSPVASEWTVVLGRLKQNGSNPFEVSLNVTTITLSNQTGSNVAVLKLSGQPPLTDYIQPICLDDGRTFPVGATCWAAGWSSGRGGVLQQVRTSVVECTGPTSADSICTTLFPLAEGDSGGPLMCRQDGSWFQAAVMSFVRRSLRRRRAAAVMEFEKLSHFQDFLVLTVGPFLPSATSGIGVPTTLSTTPTIYVPANTPTIYVHANTPRPGWHIHKRIFFYLRLVFRTLCSILSFEHQD</sequence>
<dbReference type="PRINTS" id="PR00722">
    <property type="entry name" value="CHYMOTRYPSIN"/>
</dbReference>
<dbReference type="GO" id="GO:0006508">
    <property type="term" value="P:proteolysis"/>
    <property type="evidence" value="ECO:0007669"/>
    <property type="project" value="UniProtKB-KW"/>
</dbReference>
<dbReference type="CDD" id="cd00190">
    <property type="entry name" value="Tryp_SPc"/>
    <property type="match status" value="2"/>
</dbReference>
<dbReference type="Proteomes" id="UP000261560">
    <property type="component" value="Unplaced"/>
</dbReference>
<reference evidence="10" key="1">
    <citation type="submission" date="2025-08" db="UniProtKB">
        <authorList>
            <consortium name="Ensembl"/>
        </authorList>
    </citation>
    <scope>IDENTIFICATION</scope>
</reference>
<keyword evidence="5" id="KW-1015">Disulfide bond</keyword>
<evidence type="ECO:0000256" key="6">
    <source>
        <dbReference type="ARBA" id="ARBA00023180"/>
    </source>
</evidence>
<dbReference type="PANTHER" id="PTHR24253:SF144">
    <property type="entry name" value="CHYMOTRYPSIN-LIKE PROTEASE CTRL-1-RELATED"/>
    <property type="match status" value="1"/>
</dbReference>
<dbReference type="OMA" id="WHIHKRI"/>
<keyword evidence="1" id="KW-0645">Protease</keyword>
<evidence type="ECO:0000256" key="8">
    <source>
        <dbReference type="SAM" id="MobiDB-lite"/>
    </source>
</evidence>
<dbReference type="InterPro" id="IPR001254">
    <property type="entry name" value="Trypsin_dom"/>
</dbReference>
<feature type="domain" description="Peptidase S1" evidence="9">
    <location>
        <begin position="222"/>
        <end position="435"/>
    </location>
</feature>
<dbReference type="SMART" id="SM00020">
    <property type="entry name" value="Tryp_SPc"/>
    <property type="match status" value="2"/>
</dbReference>
<dbReference type="SUPFAM" id="SSF50494">
    <property type="entry name" value="Trypsin-like serine proteases"/>
    <property type="match status" value="2"/>
</dbReference>
<feature type="domain" description="Peptidase S1" evidence="9">
    <location>
        <begin position="1"/>
        <end position="163"/>
    </location>
</feature>
<keyword evidence="4" id="KW-0720">Serine protease</keyword>
<dbReference type="FunFam" id="2.40.10.10:FF:000002">
    <property type="entry name" value="Transmembrane protease serine"/>
    <property type="match status" value="1"/>
</dbReference>
<keyword evidence="2" id="KW-0732">Signal</keyword>
<reference evidence="10" key="2">
    <citation type="submission" date="2025-09" db="UniProtKB">
        <authorList>
            <consortium name="Ensembl"/>
        </authorList>
    </citation>
    <scope>IDENTIFICATION</scope>
</reference>
<keyword evidence="6" id="KW-0325">Glycoprotein</keyword>
<accession>A0A3B3DV15</accession>
<dbReference type="GO" id="GO:0004252">
    <property type="term" value="F:serine-type endopeptidase activity"/>
    <property type="evidence" value="ECO:0007669"/>
    <property type="project" value="InterPro"/>
</dbReference>
<dbReference type="PaxDb" id="30732-ENSOMEP00000033786"/>
<evidence type="ECO:0000256" key="3">
    <source>
        <dbReference type="ARBA" id="ARBA00022801"/>
    </source>
</evidence>
<dbReference type="InterPro" id="IPR009003">
    <property type="entry name" value="Peptidase_S1_PA"/>
</dbReference>
<dbReference type="Pfam" id="PF00089">
    <property type="entry name" value="Trypsin"/>
    <property type="match status" value="2"/>
</dbReference>
<evidence type="ECO:0000313" key="10">
    <source>
        <dbReference type="Ensembl" id="ENSOMEP00000033786.1"/>
    </source>
</evidence>
<dbReference type="AlphaFoldDB" id="A0A3B3DV15"/>
<dbReference type="InterPro" id="IPR043504">
    <property type="entry name" value="Peptidase_S1_PA_chymotrypsin"/>
</dbReference>
<dbReference type="Gene3D" id="2.40.10.10">
    <property type="entry name" value="Trypsin-like serine proteases"/>
    <property type="match status" value="2"/>
</dbReference>
<evidence type="ECO:0000256" key="7">
    <source>
        <dbReference type="ARBA" id="ARBA00024195"/>
    </source>
</evidence>
<comment type="similarity">
    <text evidence="7">Belongs to the peptidase S1 family. CLIP subfamily.</text>
</comment>
<feature type="compositionally biased region" description="Low complexity" evidence="8">
    <location>
        <begin position="190"/>
        <end position="205"/>
    </location>
</feature>
<organism evidence="10 11">
    <name type="scientific">Oryzias melastigma</name>
    <name type="common">Marine medaka</name>
    <dbReference type="NCBI Taxonomy" id="30732"/>
    <lineage>
        <taxon>Eukaryota</taxon>
        <taxon>Metazoa</taxon>
        <taxon>Chordata</taxon>
        <taxon>Craniata</taxon>
        <taxon>Vertebrata</taxon>
        <taxon>Euteleostomi</taxon>
        <taxon>Actinopterygii</taxon>
        <taxon>Neopterygii</taxon>
        <taxon>Teleostei</taxon>
        <taxon>Neoteleostei</taxon>
        <taxon>Acanthomorphata</taxon>
        <taxon>Ovalentaria</taxon>
        <taxon>Atherinomorphae</taxon>
        <taxon>Beloniformes</taxon>
        <taxon>Adrianichthyidae</taxon>
        <taxon>Oryziinae</taxon>
        <taxon>Oryzias</taxon>
    </lineage>
</organism>
<evidence type="ECO:0000256" key="2">
    <source>
        <dbReference type="ARBA" id="ARBA00022729"/>
    </source>
</evidence>
<evidence type="ECO:0000256" key="5">
    <source>
        <dbReference type="ARBA" id="ARBA00023157"/>
    </source>
</evidence>
<evidence type="ECO:0000256" key="1">
    <source>
        <dbReference type="ARBA" id="ARBA00022670"/>
    </source>
</evidence>
<keyword evidence="3" id="KW-0378">Hydrolase</keyword>
<dbReference type="PROSITE" id="PS50240">
    <property type="entry name" value="TRYPSIN_DOM"/>
    <property type="match status" value="2"/>
</dbReference>
<feature type="region of interest" description="Disordered" evidence="8">
    <location>
        <begin position="186"/>
        <end position="205"/>
    </location>
</feature>